<dbReference type="AlphaFoldDB" id="A0A8S0WLZ7"/>
<evidence type="ECO:0000256" key="1">
    <source>
        <dbReference type="SAM" id="MobiDB-lite"/>
    </source>
</evidence>
<keyword evidence="3" id="KW-1185">Reference proteome</keyword>
<gene>
    <name evidence="2" type="ORF">AAE3_LOCUS2957</name>
</gene>
<accession>A0A8S0WLZ7</accession>
<protein>
    <submittedName>
        <fullName evidence="2">Uncharacterized protein</fullName>
    </submittedName>
</protein>
<sequence>MNERNGTETNGLNVGPGDNTEHTHVSSTVPEVEAYTQVQPERLLKITDFLLKPLGSSEETQSISVNVVPPVLVKIEHGDSLRVQSMPVALKSRPTTPPAVELPFNTVRCAICIYSELDVFMGHVELGEEDVVVFQKEQLDPDYKCRFDLGATMVNGCAPCMISFTMAAGIKERNNQDQPKVQVMPVINSTYSYYSLKVTTQKCGAPTY</sequence>
<dbReference type="EMBL" id="CACVBS010000030">
    <property type="protein sequence ID" value="CAA7260662.1"/>
    <property type="molecule type" value="Genomic_DNA"/>
</dbReference>
<feature type="region of interest" description="Disordered" evidence="1">
    <location>
        <begin position="1"/>
        <end position="28"/>
    </location>
</feature>
<reference evidence="2 3" key="1">
    <citation type="submission" date="2020-01" db="EMBL/GenBank/DDBJ databases">
        <authorList>
            <person name="Gupta K D."/>
        </authorList>
    </citation>
    <scope>NUCLEOTIDE SEQUENCE [LARGE SCALE GENOMIC DNA]</scope>
</reference>
<dbReference type="Proteomes" id="UP000467700">
    <property type="component" value="Unassembled WGS sequence"/>
</dbReference>
<evidence type="ECO:0000313" key="2">
    <source>
        <dbReference type="EMBL" id="CAA7260662.1"/>
    </source>
</evidence>
<organism evidence="2 3">
    <name type="scientific">Cyclocybe aegerita</name>
    <name type="common">Black poplar mushroom</name>
    <name type="synonym">Agrocybe aegerita</name>
    <dbReference type="NCBI Taxonomy" id="1973307"/>
    <lineage>
        <taxon>Eukaryota</taxon>
        <taxon>Fungi</taxon>
        <taxon>Dikarya</taxon>
        <taxon>Basidiomycota</taxon>
        <taxon>Agaricomycotina</taxon>
        <taxon>Agaricomycetes</taxon>
        <taxon>Agaricomycetidae</taxon>
        <taxon>Agaricales</taxon>
        <taxon>Agaricineae</taxon>
        <taxon>Bolbitiaceae</taxon>
        <taxon>Cyclocybe</taxon>
    </lineage>
</organism>
<name>A0A8S0WLZ7_CYCAE</name>
<proteinExistence type="predicted"/>
<comment type="caution">
    <text evidence="2">The sequence shown here is derived from an EMBL/GenBank/DDBJ whole genome shotgun (WGS) entry which is preliminary data.</text>
</comment>
<evidence type="ECO:0000313" key="3">
    <source>
        <dbReference type="Proteomes" id="UP000467700"/>
    </source>
</evidence>